<accession>A0A085N058</accession>
<dbReference type="AlphaFoldDB" id="A0A085N058"/>
<dbReference type="EMBL" id="KL367586">
    <property type="protein sequence ID" value="KFD62854.1"/>
    <property type="molecule type" value="Genomic_DNA"/>
</dbReference>
<name>A0A085N058_9BILA</name>
<organism evidence="1">
    <name type="scientific">Trichuris suis</name>
    <name type="common">pig whipworm</name>
    <dbReference type="NCBI Taxonomy" id="68888"/>
    <lineage>
        <taxon>Eukaryota</taxon>
        <taxon>Metazoa</taxon>
        <taxon>Ecdysozoa</taxon>
        <taxon>Nematoda</taxon>
        <taxon>Enoplea</taxon>
        <taxon>Dorylaimia</taxon>
        <taxon>Trichinellida</taxon>
        <taxon>Trichuridae</taxon>
        <taxon>Trichuris</taxon>
    </lineage>
</organism>
<reference evidence="1" key="1">
    <citation type="journal article" date="2014" name="Nat. Genet.">
        <title>Genome and transcriptome of the porcine whipworm Trichuris suis.</title>
        <authorList>
            <person name="Jex A.R."/>
            <person name="Nejsum P."/>
            <person name="Schwarz E.M."/>
            <person name="Hu L."/>
            <person name="Young N.D."/>
            <person name="Hall R.S."/>
            <person name="Korhonen P.K."/>
            <person name="Liao S."/>
            <person name="Thamsborg S."/>
            <person name="Xia J."/>
            <person name="Xu P."/>
            <person name="Wang S."/>
            <person name="Scheerlinck J.P."/>
            <person name="Hofmann A."/>
            <person name="Sternberg P.W."/>
            <person name="Wang J."/>
            <person name="Gasser R.B."/>
        </authorList>
    </citation>
    <scope>NUCLEOTIDE SEQUENCE [LARGE SCALE GENOMIC DNA]</scope>
    <source>
        <strain evidence="1">DCEP-RM93F</strain>
    </source>
</reference>
<sequence>MRHIFHLCHVICEFMFFVGFSGIEMYSIRSFIWHINPQCSPVRRVVLYAVYASVGLALEKPALGAMNQLIPSLANAVISTLFPQLKLPNEMDPEVNGRLPDNYGYQQALTQQGGPFAHQGQSFGYPLSSGPGDFLYNQRTSPSIQAFERRPEVGQFVPSEDSRFRQMNLRMPAVFQTGQVPTDAQSKFAQALWHQGGRSGQPTPLAQFENLPPSDFSRGYPPVFTHLTNPDRQDLFEQPKSLHGRRDLPPSYVYPFADSGSMVQPVIPSAELYSLGEPSQETVSKATKMLSLANPDVHNQRTISLTPELQEAMENAAFNSTQFSLFSRVICLPLAATEAEPDPRLLRLFLDHAKRVGQDTGAFTDQLTIHRTAPALVQERGSGQTTSSAASAIVRQNGDAFVQDGDAELCPQCINADLEKMVGPWTQIYGNANALKMLYAALSSMNRLLERTEGAKFERFSPAAPTCVGMQVSRPRRHQSEMEIMFRDSESFAGELQKLQGVIHQDRNVSAHGKALEVRLPNFNLPVCLVKAGPSSSAMYSYLIWTEITGANQCRSHHVFARHADDFHRDHIEEVGNYLKQEYENNRLLIMSALEHPMQCLP</sequence>
<protein>
    <submittedName>
        <fullName evidence="1">Uncharacterized protein</fullName>
    </submittedName>
</protein>
<gene>
    <name evidence="1" type="ORF">M514_03644</name>
</gene>
<proteinExistence type="predicted"/>
<dbReference type="Proteomes" id="UP000030758">
    <property type="component" value="Unassembled WGS sequence"/>
</dbReference>
<evidence type="ECO:0000313" key="1">
    <source>
        <dbReference type="EMBL" id="KFD62854.1"/>
    </source>
</evidence>